<proteinExistence type="predicted"/>
<evidence type="ECO:0008006" key="5">
    <source>
        <dbReference type="Google" id="ProtNLM"/>
    </source>
</evidence>
<organism evidence="3 4">
    <name type="scientific">Pasteurella dagmatis ATCC 43325</name>
    <dbReference type="NCBI Taxonomy" id="667128"/>
    <lineage>
        <taxon>Bacteria</taxon>
        <taxon>Pseudomonadati</taxon>
        <taxon>Pseudomonadota</taxon>
        <taxon>Gammaproteobacteria</taxon>
        <taxon>Pasteurellales</taxon>
        <taxon>Pasteurellaceae</taxon>
        <taxon>Pasteurella</taxon>
    </lineage>
</organism>
<evidence type="ECO:0000313" key="4">
    <source>
        <dbReference type="Proteomes" id="UP000005519"/>
    </source>
</evidence>
<keyword evidence="2" id="KW-0472">Membrane</keyword>
<dbReference type="AlphaFoldDB" id="C9PM30"/>
<name>C9PM30_9PAST</name>
<reference evidence="3 4" key="1">
    <citation type="submission" date="2009-10" db="EMBL/GenBank/DDBJ databases">
        <authorList>
            <person name="Muzny D."/>
            <person name="Qin X."/>
            <person name="Deng J."/>
            <person name="Jiang H."/>
            <person name="Liu Y."/>
            <person name="Qu J."/>
            <person name="Song X.-Z."/>
            <person name="Zhang L."/>
            <person name="Thornton R."/>
            <person name="Coyle M."/>
            <person name="Francisco L."/>
            <person name="Jackson L."/>
            <person name="Javaid M."/>
            <person name="Korchina V."/>
            <person name="Kovar C."/>
            <person name="Mata R."/>
            <person name="Mathew T."/>
            <person name="Ngo R."/>
            <person name="Nguyen L."/>
            <person name="Nguyen N."/>
            <person name="Okwuonu G."/>
            <person name="Ongeri F."/>
            <person name="Pham C."/>
            <person name="Simmons D."/>
            <person name="Wilczek-Boney K."/>
            <person name="Hale W."/>
            <person name="Jakkamsetti A."/>
            <person name="Pham P."/>
            <person name="Ruth R."/>
            <person name="San Lucas F."/>
            <person name="Warren J."/>
            <person name="Zhang J."/>
            <person name="Zhao Z."/>
            <person name="Zhou C."/>
            <person name="Zhu D."/>
            <person name="Lee S."/>
            <person name="Bess C."/>
            <person name="Blankenburg K."/>
            <person name="Forbes L."/>
            <person name="Fu Q."/>
            <person name="Gubbala S."/>
            <person name="Hirani K."/>
            <person name="Jayaseelan J.C."/>
            <person name="Lara F."/>
            <person name="Munidasa M."/>
            <person name="Palculict T."/>
            <person name="Patil S."/>
            <person name="Pu L.-L."/>
            <person name="Saada N."/>
            <person name="Tang L."/>
            <person name="Weissenberger G."/>
            <person name="Zhu Y."/>
            <person name="Hemphill L."/>
            <person name="Shang Y."/>
            <person name="Youmans B."/>
            <person name="Ayvaz T."/>
            <person name="Ross M."/>
            <person name="Santibanez J."/>
            <person name="Aqrawi P."/>
            <person name="Gross S."/>
            <person name="Joshi V."/>
            <person name="Fowler G."/>
            <person name="Nazareth L."/>
            <person name="Reid J."/>
            <person name="Worley K."/>
            <person name="Petrosino J."/>
            <person name="Highlander S."/>
            <person name="Gibbs R."/>
        </authorList>
    </citation>
    <scope>NUCLEOTIDE SEQUENCE [LARGE SCALE GENOMIC DNA]</scope>
    <source>
        <strain evidence="3 4">ATCC 43325</strain>
    </source>
</reference>
<accession>C9PM30</accession>
<dbReference type="STRING" id="667128.HMPREF0621_0054"/>
<evidence type="ECO:0000256" key="2">
    <source>
        <dbReference type="SAM" id="Phobius"/>
    </source>
</evidence>
<keyword evidence="2" id="KW-0812">Transmembrane</keyword>
<keyword evidence="1" id="KW-0175">Coiled coil</keyword>
<feature type="transmembrane region" description="Helical" evidence="2">
    <location>
        <begin position="20"/>
        <end position="42"/>
    </location>
</feature>
<keyword evidence="4" id="KW-1185">Reference proteome</keyword>
<sequence length="183" mass="21491">MFRWNEHNTLFARYLRLPYFAHITLFFVVSIAVLSPTLFSFYKNYQQINQLEEQCIEQETLLAQQRQRLTNLQRRFEKKGFTPQLTQQIATLNETVQLLSQGMSIHSSEWSFQSEPYLRLQLQSNFTDFRRFLTALLTQSKLDLLALELKQAEDIEQGSILSDVILLLPRNALLNSEISTVNK</sequence>
<dbReference type="RefSeq" id="WP_005764893.1">
    <property type="nucleotide sequence ID" value="NZ_GG704815.1"/>
</dbReference>
<evidence type="ECO:0000256" key="1">
    <source>
        <dbReference type="SAM" id="Coils"/>
    </source>
</evidence>
<keyword evidence="2" id="KW-1133">Transmembrane helix</keyword>
<dbReference type="Proteomes" id="UP000005519">
    <property type="component" value="Unassembled WGS sequence"/>
</dbReference>
<feature type="coiled-coil region" evidence="1">
    <location>
        <begin position="48"/>
        <end position="75"/>
    </location>
</feature>
<gene>
    <name evidence="3" type="ORF">HMPREF0621_0054</name>
</gene>
<dbReference type="EMBL" id="ACZR01000001">
    <property type="protein sequence ID" value="EEX51250.1"/>
    <property type="molecule type" value="Genomic_DNA"/>
</dbReference>
<comment type="caution">
    <text evidence="3">The sequence shown here is derived from an EMBL/GenBank/DDBJ whole genome shotgun (WGS) entry which is preliminary data.</text>
</comment>
<protein>
    <recommendedName>
        <fullName evidence="5">Competence protein C</fullName>
    </recommendedName>
</protein>
<evidence type="ECO:0000313" key="3">
    <source>
        <dbReference type="EMBL" id="EEX51250.1"/>
    </source>
</evidence>
<dbReference type="HOGENOM" id="CLU_1473867_0_0_6"/>